<dbReference type="GO" id="GO:0005524">
    <property type="term" value="F:ATP binding"/>
    <property type="evidence" value="ECO:0007669"/>
    <property type="project" value="UniProtKB-KW"/>
</dbReference>
<dbReference type="AlphaFoldDB" id="A0A1Y2H5P9"/>
<dbReference type="PANTHER" id="PTHR19229:SF205">
    <property type="entry name" value="ABC TRANSPORTER A FAMILY MEMBER 1-RELATED"/>
    <property type="match status" value="1"/>
</dbReference>
<evidence type="ECO:0000256" key="4">
    <source>
        <dbReference type="ARBA" id="ARBA00022741"/>
    </source>
</evidence>
<sequence>MTADSTQQPLTSGGSTRPESIPLPDSPHLIAIDDAQQAAVDPAVPTTKSRAPGGDNLAGHLTKEFHLREPEKSTLPVWLNQFLVLTKRNLLLIVRYKKATLAQAVFAPVLFTTLLLLLQTLYVQRQRRERLYPTPATLAGVQLCQGVVESAPCVTVMYTPDTPATRLIMRTFSEKNKERTGKALELTANALTDTSRPQSKIGIVPVPNPDFIYNYVLTNPNTTQFGVAFQSTLPTARYQLWYNTTQAANGSDIYAGELLSMQRGLDEAILAVATTENAVSQPDSFTVAGGLDSGRLDVLVKDWPTVAPENVPDTIVSNMGAMFFFCSVMVVFIAILQDVVTEKELMLRHAMATMGLRASVYWVSTFLSRALLVLLASLVTVVTGIACQFSAFTQSSFLVMLIIFFVFGLAMVSFAFFITTFCRRARVAVLVGMFIFIIGLLFQSFAFSSAFVGYVWWDSSTPTYWQYIFNCIPFFSFGKLFLDVSIMTAGRFDFLTATNVPGPGFPLSALWNPIPKDQLPSYDGRIPSVPYPITTLWILGLNVVVYFVLAWYFDKVIPDEYGRRQSVVFFLTPRYWGFKKSAAQALQDFVNRTMPLGDRPEFRVMGEDDDVAEERKKVFDKDVDAAVRIGNLRKVYRNSLFFASKTDKVAVRSLCLTLGEGELLALLGQNGAGKSTTMSMLSGLTPPSAGDAVIFGKSVTEDMDEIRANIGICPQHDLLFNDLTPIEHIELYGGIKHLSKAEIEKVCKERLEAVRLTKVAKQKVGTFSGGMKRRLSVVISTIGDPKVLFLDEPTTGMDPVNRRHVWAFLEAFKKGRVTVLTTHAMEEADALGDRIAVMALGRLRALGPNIHLKNKFGLGYRIGLTARLGYTDVAKNLDDSAGALMYRVPRSFTEKVPEFVRMIESGEGKNVVESWGLSQTTLEEVFLRLIRQAVAEAAE</sequence>
<dbReference type="InterPro" id="IPR003593">
    <property type="entry name" value="AAA+_ATPase"/>
</dbReference>
<feature type="region of interest" description="Disordered" evidence="8">
    <location>
        <begin position="1"/>
        <end position="27"/>
    </location>
</feature>
<feature type="compositionally biased region" description="Polar residues" evidence="8">
    <location>
        <begin position="1"/>
        <end position="18"/>
    </location>
</feature>
<dbReference type="InterPro" id="IPR017871">
    <property type="entry name" value="ABC_transporter-like_CS"/>
</dbReference>
<evidence type="ECO:0000256" key="7">
    <source>
        <dbReference type="ARBA" id="ARBA00023136"/>
    </source>
</evidence>
<organism evidence="11 12">
    <name type="scientific">Catenaria anguillulae PL171</name>
    <dbReference type="NCBI Taxonomy" id="765915"/>
    <lineage>
        <taxon>Eukaryota</taxon>
        <taxon>Fungi</taxon>
        <taxon>Fungi incertae sedis</taxon>
        <taxon>Blastocladiomycota</taxon>
        <taxon>Blastocladiomycetes</taxon>
        <taxon>Blastocladiales</taxon>
        <taxon>Catenariaceae</taxon>
        <taxon>Catenaria</taxon>
    </lineage>
</organism>
<keyword evidence="12" id="KW-1185">Reference proteome</keyword>
<evidence type="ECO:0000256" key="3">
    <source>
        <dbReference type="ARBA" id="ARBA00022692"/>
    </source>
</evidence>
<feature type="transmembrane region" description="Helical" evidence="9">
    <location>
        <begin position="534"/>
        <end position="553"/>
    </location>
</feature>
<feature type="transmembrane region" description="Helical" evidence="9">
    <location>
        <begin position="430"/>
        <end position="457"/>
    </location>
</feature>
<dbReference type="GO" id="GO:0140359">
    <property type="term" value="F:ABC-type transporter activity"/>
    <property type="evidence" value="ECO:0007669"/>
    <property type="project" value="InterPro"/>
</dbReference>
<dbReference type="EMBL" id="MCFL01000122">
    <property type="protein sequence ID" value="ORZ29880.1"/>
    <property type="molecule type" value="Genomic_DNA"/>
</dbReference>
<dbReference type="PROSITE" id="PS00211">
    <property type="entry name" value="ABC_TRANSPORTER_1"/>
    <property type="match status" value="1"/>
</dbReference>
<reference evidence="11 12" key="1">
    <citation type="submission" date="2016-07" db="EMBL/GenBank/DDBJ databases">
        <title>Pervasive Adenine N6-methylation of Active Genes in Fungi.</title>
        <authorList>
            <consortium name="DOE Joint Genome Institute"/>
            <person name="Mondo S.J."/>
            <person name="Dannebaum R.O."/>
            <person name="Kuo R.C."/>
            <person name="Labutti K."/>
            <person name="Haridas S."/>
            <person name="Kuo A."/>
            <person name="Salamov A."/>
            <person name="Ahrendt S.R."/>
            <person name="Lipzen A."/>
            <person name="Sullivan W."/>
            <person name="Andreopoulos W.B."/>
            <person name="Clum A."/>
            <person name="Lindquist E."/>
            <person name="Daum C."/>
            <person name="Ramamoorthy G.K."/>
            <person name="Gryganskyi A."/>
            <person name="Culley D."/>
            <person name="Magnuson J.K."/>
            <person name="James T.Y."/>
            <person name="O'Malley M.A."/>
            <person name="Stajich J.E."/>
            <person name="Spatafora J.W."/>
            <person name="Visel A."/>
            <person name="Grigoriev I.V."/>
        </authorList>
    </citation>
    <scope>NUCLEOTIDE SEQUENCE [LARGE SCALE GENOMIC DNA]</scope>
    <source>
        <strain evidence="11 12">PL171</strain>
    </source>
</reference>
<dbReference type="PANTHER" id="PTHR19229">
    <property type="entry name" value="ATP-BINDING CASSETTE TRANSPORTER SUBFAMILY A ABCA"/>
    <property type="match status" value="1"/>
</dbReference>
<dbReference type="OrthoDB" id="8061355at2759"/>
<dbReference type="STRING" id="765915.A0A1Y2H5P9"/>
<dbReference type="InterPro" id="IPR013525">
    <property type="entry name" value="ABC2_TM"/>
</dbReference>
<dbReference type="GO" id="GO:0016020">
    <property type="term" value="C:membrane"/>
    <property type="evidence" value="ECO:0007669"/>
    <property type="project" value="UniProtKB-SubCell"/>
</dbReference>
<proteinExistence type="predicted"/>
<feature type="transmembrane region" description="Helical" evidence="9">
    <location>
        <begin position="463"/>
        <end position="482"/>
    </location>
</feature>
<dbReference type="GO" id="GO:0005319">
    <property type="term" value="F:lipid transporter activity"/>
    <property type="evidence" value="ECO:0007669"/>
    <property type="project" value="TreeGrafter"/>
</dbReference>
<keyword evidence="3 9" id="KW-0812">Transmembrane</keyword>
<keyword evidence="2" id="KW-0813">Transport</keyword>
<comment type="caution">
    <text evidence="11">The sequence shown here is derived from an EMBL/GenBank/DDBJ whole genome shotgun (WGS) entry which is preliminary data.</text>
</comment>
<dbReference type="Pfam" id="PF12698">
    <property type="entry name" value="ABC2_membrane_3"/>
    <property type="match status" value="1"/>
</dbReference>
<dbReference type="InterPro" id="IPR026082">
    <property type="entry name" value="ABCA"/>
</dbReference>
<dbReference type="Proteomes" id="UP000193411">
    <property type="component" value="Unassembled WGS sequence"/>
</dbReference>
<evidence type="ECO:0000256" key="5">
    <source>
        <dbReference type="ARBA" id="ARBA00022840"/>
    </source>
</evidence>
<keyword evidence="6 9" id="KW-1133">Transmembrane helix</keyword>
<keyword evidence="5" id="KW-0067">ATP-binding</keyword>
<evidence type="ECO:0000313" key="11">
    <source>
        <dbReference type="EMBL" id="ORZ29880.1"/>
    </source>
</evidence>
<dbReference type="SMART" id="SM00382">
    <property type="entry name" value="AAA"/>
    <property type="match status" value="1"/>
</dbReference>
<feature type="transmembrane region" description="Helical" evidence="9">
    <location>
        <begin position="321"/>
        <end position="340"/>
    </location>
</feature>
<dbReference type="Pfam" id="PF00005">
    <property type="entry name" value="ABC_tran"/>
    <property type="match status" value="1"/>
</dbReference>
<name>A0A1Y2H5P9_9FUNG</name>
<dbReference type="InterPro" id="IPR003439">
    <property type="entry name" value="ABC_transporter-like_ATP-bd"/>
</dbReference>
<dbReference type="SUPFAM" id="SSF52540">
    <property type="entry name" value="P-loop containing nucleoside triphosphate hydrolases"/>
    <property type="match status" value="1"/>
</dbReference>
<evidence type="ECO:0000256" key="6">
    <source>
        <dbReference type="ARBA" id="ARBA00022989"/>
    </source>
</evidence>
<feature type="transmembrane region" description="Helical" evidence="9">
    <location>
        <begin position="346"/>
        <end position="363"/>
    </location>
</feature>
<protein>
    <recommendedName>
        <fullName evidence="10">ABC transporter domain-containing protein</fullName>
    </recommendedName>
</protein>
<feature type="transmembrane region" description="Helical" evidence="9">
    <location>
        <begin position="397"/>
        <end position="418"/>
    </location>
</feature>
<keyword evidence="4" id="KW-0547">Nucleotide-binding</keyword>
<evidence type="ECO:0000256" key="2">
    <source>
        <dbReference type="ARBA" id="ARBA00022448"/>
    </source>
</evidence>
<evidence type="ECO:0000256" key="9">
    <source>
        <dbReference type="SAM" id="Phobius"/>
    </source>
</evidence>
<dbReference type="InterPro" id="IPR027417">
    <property type="entry name" value="P-loop_NTPase"/>
</dbReference>
<dbReference type="Gene3D" id="3.40.50.300">
    <property type="entry name" value="P-loop containing nucleotide triphosphate hydrolases"/>
    <property type="match status" value="1"/>
</dbReference>
<keyword evidence="7 9" id="KW-0472">Membrane</keyword>
<evidence type="ECO:0000313" key="12">
    <source>
        <dbReference type="Proteomes" id="UP000193411"/>
    </source>
</evidence>
<dbReference type="PROSITE" id="PS50893">
    <property type="entry name" value="ABC_TRANSPORTER_2"/>
    <property type="match status" value="1"/>
</dbReference>
<gene>
    <name evidence="11" type="ORF">BCR44DRAFT_1494059</name>
</gene>
<evidence type="ECO:0000259" key="10">
    <source>
        <dbReference type="PROSITE" id="PS50893"/>
    </source>
</evidence>
<feature type="transmembrane region" description="Helical" evidence="9">
    <location>
        <begin position="370"/>
        <end position="391"/>
    </location>
</feature>
<accession>A0A1Y2H5P9</accession>
<evidence type="ECO:0000256" key="8">
    <source>
        <dbReference type="SAM" id="MobiDB-lite"/>
    </source>
</evidence>
<comment type="subcellular location">
    <subcellularLocation>
        <location evidence="1">Membrane</location>
        <topology evidence="1">Multi-pass membrane protein</topology>
    </subcellularLocation>
</comment>
<evidence type="ECO:0000256" key="1">
    <source>
        <dbReference type="ARBA" id="ARBA00004141"/>
    </source>
</evidence>
<dbReference type="CDD" id="cd03263">
    <property type="entry name" value="ABC_subfamily_A"/>
    <property type="match status" value="1"/>
</dbReference>
<dbReference type="GO" id="GO:0016887">
    <property type="term" value="F:ATP hydrolysis activity"/>
    <property type="evidence" value="ECO:0007669"/>
    <property type="project" value="InterPro"/>
</dbReference>
<feature type="domain" description="ABC transporter" evidence="10">
    <location>
        <begin position="627"/>
        <end position="865"/>
    </location>
</feature>
<dbReference type="FunFam" id="3.40.50.300:FF:000665">
    <property type="entry name" value="ABC transporter A family member 2"/>
    <property type="match status" value="1"/>
</dbReference>
<feature type="transmembrane region" description="Helical" evidence="9">
    <location>
        <begin position="101"/>
        <end position="123"/>
    </location>
</feature>